<keyword evidence="2" id="KW-1185">Reference proteome</keyword>
<evidence type="ECO:0000313" key="1">
    <source>
        <dbReference type="EMBL" id="CAB4005255.1"/>
    </source>
</evidence>
<proteinExistence type="predicted"/>
<dbReference type="AlphaFoldDB" id="A0A7D9EA26"/>
<accession>A0A7D9EA26</accession>
<dbReference type="OrthoDB" id="5987511at2759"/>
<comment type="caution">
    <text evidence="1">The sequence shown here is derived from an EMBL/GenBank/DDBJ whole genome shotgun (WGS) entry which is preliminary data.</text>
</comment>
<protein>
    <submittedName>
        <fullName evidence="1">Uncharacterized protein</fullName>
    </submittedName>
</protein>
<dbReference type="PANTHER" id="PTHR31751">
    <property type="entry name" value="SI:CH211-108C17.2-RELATED-RELATED"/>
    <property type="match status" value="1"/>
</dbReference>
<name>A0A7D9EA26_PARCT</name>
<organism evidence="1 2">
    <name type="scientific">Paramuricea clavata</name>
    <name type="common">Red gorgonian</name>
    <name type="synonym">Violescent sea-whip</name>
    <dbReference type="NCBI Taxonomy" id="317549"/>
    <lineage>
        <taxon>Eukaryota</taxon>
        <taxon>Metazoa</taxon>
        <taxon>Cnidaria</taxon>
        <taxon>Anthozoa</taxon>
        <taxon>Octocorallia</taxon>
        <taxon>Malacalcyonacea</taxon>
        <taxon>Plexauridae</taxon>
        <taxon>Paramuricea</taxon>
    </lineage>
</organism>
<dbReference type="EMBL" id="CACRXK020005143">
    <property type="protein sequence ID" value="CAB4005255.1"/>
    <property type="molecule type" value="Genomic_DNA"/>
</dbReference>
<sequence>MKNDVVGLDGGNCLLDGLGLELYYCSGFANPLIETREVGAKAVVTIVFSNPKCPKKLTTWHSQPMMPGTKIADGNFLLCMTVLLAEILKVLLKITKEKDCKALNEWIKPCENLLQWSATSTFNGNGLVISAKCRSFLRHVVNKHSDHSDPLFIKCSHGSDIPDRKWLKPDSQLYEKVSAAPTNQRLIKSIQQASPLDQTSCLERFHSVLNRFAPKMIAYF</sequence>
<dbReference type="Proteomes" id="UP001152795">
    <property type="component" value="Unassembled WGS sequence"/>
</dbReference>
<reference evidence="1" key="1">
    <citation type="submission" date="2020-04" db="EMBL/GenBank/DDBJ databases">
        <authorList>
            <person name="Alioto T."/>
            <person name="Alioto T."/>
            <person name="Gomez Garrido J."/>
        </authorList>
    </citation>
    <scope>NUCLEOTIDE SEQUENCE</scope>
    <source>
        <strain evidence="1">A484AB</strain>
    </source>
</reference>
<gene>
    <name evidence="1" type="ORF">PACLA_8A021897</name>
</gene>
<evidence type="ECO:0000313" key="2">
    <source>
        <dbReference type="Proteomes" id="UP001152795"/>
    </source>
</evidence>
<dbReference type="PANTHER" id="PTHR31751:SF42">
    <property type="entry name" value="PROTEIN CBG10204"/>
    <property type="match status" value="1"/>
</dbReference>